<feature type="chain" id="PRO_5042012960" description="non-specific serine/threonine protein kinase" evidence="15">
    <location>
        <begin position="31"/>
        <end position="1154"/>
    </location>
</feature>
<feature type="transmembrane region" description="Helical" evidence="14">
    <location>
        <begin position="402"/>
        <end position="426"/>
    </location>
</feature>
<evidence type="ECO:0000256" key="6">
    <source>
        <dbReference type="ARBA" id="ARBA00022729"/>
    </source>
</evidence>
<evidence type="ECO:0000256" key="2">
    <source>
        <dbReference type="ARBA" id="ARBA00012513"/>
    </source>
</evidence>
<dbReference type="Pfam" id="PF08276">
    <property type="entry name" value="PAN_2"/>
    <property type="match status" value="1"/>
</dbReference>
<dbReference type="EMBL" id="JANJYI010000004">
    <property type="protein sequence ID" value="KAK2654859.1"/>
    <property type="molecule type" value="Genomic_DNA"/>
</dbReference>
<evidence type="ECO:0000256" key="1">
    <source>
        <dbReference type="ARBA" id="ARBA00004251"/>
    </source>
</evidence>
<evidence type="ECO:0000256" key="5">
    <source>
        <dbReference type="ARBA" id="ARBA00022679"/>
    </source>
</evidence>
<dbReference type="EC" id="2.7.11.1" evidence="2"/>
<dbReference type="FunFam" id="3.30.200.20:FF:000195">
    <property type="entry name" value="G-type lectin S-receptor-like serine/threonine-protein kinase"/>
    <property type="match status" value="1"/>
</dbReference>
<dbReference type="InterPro" id="IPR008271">
    <property type="entry name" value="Ser/Thr_kinase_AS"/>
</dbReference>
<name>A0AAD9X8J8_9ROSI</name>
<sequence>MYILSMAIKERIHIMLCFACLLLLMGCSYSQTDTLRQQEGREIKELISNFGKFKLGIFGLPSTTNRYVGIWYNKGGDEPQNADIVWVANRNNPIKNASSGILKLDSTDGNLKFFPNDHGNPIAITSARPVSGTVNRSVTLQQSGNLVLSESMANGSIWQSFDYPTDTLLPGMKLGFNLQTGQQWFLKSWRARNNPAEGSFIFRLDPNVTNKLIISWLGEKSYYSLLWQNGRFNLSTSIGQENSYNFSYTSNERERYFVYSENEDVSNPKLRISYLGHLQDDVSSFISCPYSICGVEELPACRGDVVSLLNLSYKDDMFKSGFMYKHGFMSGDGMKFKENDDMILRDCELKCLNNCSCFAYALTDEENQNGCEIWSRGTRFIESNANNSRKIYMQVKPKEKKWWIWIIIAVAGVLVVILSCSLAYRVRRRYKGKEEKRWMSSIIAAGVVLLVPLFCYLCYLLGKRLKAKVRRIMNRRKLLRELGDNAFFPTTKNRGEAKEKDQNMSPEWRIFNFQTIAAATDNFSATNKLGEGGFGPVYKGDLLDGKEVAIKRLSNRSGQGITEFKNEAKLIAKLQHTNLVRLLGCSLQREERILVYEYMPNKSLDFFIFDSKRKRLLNWKTRLNIIEGIAQGLIYLHKYSRLKVIHRDLKASNILLDDQMNPKISDFGMARIFGVNESEANTNRVVGTYGYMSPEYAMSGIVSVKTDIFSFGVLVLEILSSKKNNNIYHTDPERPLNLVGYAWQLWNEGKALNLIDKTIDESSPPPNEVLRFIHVGLLCVQDQAADRPTTSDVVSMLSNETMFLPPPKQPAFFININSDEQEREVSKNRFEVAVAAVVVFRAIIMVPLFAIFWSLPDGEYRGKDPISHGEGKSEEMEDQSMSHQLKIYSFQTIAAATNYFSTTNKLGEGGCCLHGEERILVFEYIPNKSLDFFIFDSERKNMLNWKKHFQIIEGVAQGLLYLHKNSRLRVIVKASNILLDEQMNPRISDFGMTTIFDLNEVETNTNRVVETYSYMSPEHITGGIVSMKTDVFSFGVLVLEIVSGKKNNSCYNLLRHVWQLWNEGKALELIDGLELIDPTSDESRSVDEVLRCIHVGLLCVQDQASDRPSMSNVVCMLANENAVLPAPKQPSFYVNVSSEDSEFHEINLDSYSAQ</sequence>
<dbReference type="Gene3D" id="1.10.510.10">
    <property type="entry name" value="Transferase(Phosphotransferase) domain 1"/>
    <property type="match status" value="2"/>
</dbReference>
<dbReference type="Gene3D" id="2.90.10.10">
    <property type="entry name" value="Bulb-type lectin domain"/>
    <property type="match status" value="1"/>
</dbReference>
<evidence type="ECO:0000256" key="7">
    <source>
        <dbReference type="ARBA" id="ARBA00022741"/>
    </source>
</evidence>
<feature type="transmembrane region" description="Helical" evidence="14">
    <location>
        <begin position="832"/>
        <end position="853"/>
    </location>
</feature>
<evidence type="ECO:0000256" key="10">
    <source>
        <dbReference type="ARBA" id="ARBA00023157"/>
    </source>
</evidence>
<keyword evidence="8" id="KW-0418">Kinase</keyword>
<dbReference type="Gene3D" id="3.30.200.20">
    <property type="entry name" value="Phosphorylase Kinase, domain 1"/>
    <property type="match status" value="1"/>
</dbReference>
<evidence type="ECO:0000259" key="16">
    <source>
        <dbReference type="PROSITE" id="PS50011"/>
    </source>
</evidence>
<feature type="domain" description="Protein kinase" evidence="16">
    <location>
        <begin position="523"/>
        <end position="804"/>
    </location>
</feature>
<keyword evidence="19" id="KW-1185">Reference proteome</keyword>
<dbReference type="GO" id="GO:0004674">
    <property type="term" value="F:protein serine/threonine kinase activity"/>
    <property type="evidence" value="ECO:0007669"/>
    <property type="project" value="UniProtKB-KW"/>
</dbReference>
<dbReference type="PROSITE" id="PS50011">
    <property type="entry name" value="PROTEIN_KINASE_DOM"/>
    <property type="match status" value="2"/>
</dbReference>
<feature type="domain" description="Bulb-type lectin" evidence="17">
    <location>
        <begin position="32"/>
        <end position="161"/>
    </location>
</feature>
<evidence type="ECO:0000256" key="13">
    <source>
        <dbReference type="ARBA" id="ARBA00048679"/>
    </source>
</evidence>
<dbReference type="CDD" id="cd00028">
    <property type="entry name" value="B_lectin"/>
    <property type="match status" value="1"/>
</dbReference>
<keyword evidence="6 15" id="KW-0732">Signal</keyword>
<evidence type="ECO:0000256" key="11">
    <source>
        <dbReference type="ARBA" id="ARBA00023180"/>
    </source>
</evidence>
<dbReference type="InterPro" id="IPR036426">
    <property type="entry name" value="Bulb-type_lectin_dom_sf"/>
</dbReference>
<organism evidence="18 19">
    <name type="scientific">Dipteronia dyeriana</name>
    <dbReference type="NCBI Taxonomy" id="168575"/>
    <lineage>
        <taxon>Eukaryota</taxon>
        <taxon>Viridiplantae</taxon>
        <taxon>Streptophyta</taxon>
        <taxon>Embryophyta</taxon>
        <taxon>Tracheophyta</taxon>
        <taxon>Spermatophyta</taxon>
        <taxon>Magnoliopsida</taxon>
        <taxon>eudicotyledons</taxon>
        <taxon>Gunneridae</taxon>
        <taxon>Pentapetalae</taxon>
        <taxon>rosids</taxon>
        <taxon>malvids</taxon>
        <taxon>Sapindales</taxon>
        <taxon>Sapindaceae</taxon>
        <taxon>Hippocastanoideae</taxon>
        <taxon>Acereae</taxon>
        <taxon>Dipteronia</taxon>
    </lineage>
</organism>
<keyword evidence="14" id="KW-1133">Transmembrane helix</keyword>
<evidence type="ECO:0000256" key="8">
    <source>
        <dbReference type="ARBA" id="ARBA00022777"/>
    </source>
</evidence>
<evidence type="ECO:0000256" key="12">
    <source>
        <dbReference type="ARBA" id="ARBA00047899"/>
    </source>
</evidence>
<dbReference type="SUPFAM" id="SSF51110">
    <property type="entry name" value="alpha-D-mannose-specific plant lectins"/>
    <property type="match status" value="1"/>
</dbReference>
<proteinExistence type="predicted"/>
<evidence type="ECO:0000256" key="3">
    <source>
        <dbReference type="ARBA" id="ARBA00022475"/>
    </source>
</evidence>
<evidence type="ECO:0000256" key="9">
    <source>
        <dbReference type="ARBA" id="ARBA00022840"/>
    </source>
</evidence>
<evidence type="ECO:0000313" key="18">
    <source>
        <dbReference type="EMBL" id="KAK2654859.1"/>
    </source>
</evidence>
<dbReference type="InterPro" id="IPR011009">
    <property type="entry name" value="Kinase-like_dom_sf"/>
</dbReference>
<dbReference type="Proteomes" id="UP001280121">
    <property type="component" value="Unassembled WGS sequence"/>
</dbReference>
<comment type="subcellular location">
    <subcellularLocation>
        <location evidence="1">Cell membrane</location>
        <topology evidence="1">Single-pass type I membrane protein</topology>
    </subcellularLocation>
</comment>
<evidence type="ECO:0000259" key="17">
    <source>
        <dbReference type="PROSITE" id="PS50927"/>
    </source>
</evidence>
<dbReference type="GO" id="GO:0005524">
    <property type="term" value="F:ATP binding"/>
    <property type="evidence" value="ECO:0007669"/>
    <property type="project" value="UniProtKB-KW"/>
</dbReference>
<evidence type="ECO:0000256" key="4">
    <source>
        <dbReference type="ARBA" id="ARBA00022527"/>
    </source>
</evidence>
<evidence type="ECO:0000313" key="19">
    <source>
        <dbReference type="Proteomes" id="UP001280121"/>
    </source>
</evidence>
<dbReference type="InterPro" id="IPR000719">
    <property type="entry name" value="Prot_kinase_dom"/>
</dbReference>
<dbReference type="Pfam" id="PF01453">
    <property type="entry name" value="B_lectin"/>
    <property type="match status" value="1"/>
</dbReference>
<dbReference type="PROSITE" id="PS50927">
    <property type="entry name" value="BULB_LECTIN"/>
    <property type="match status" value="1"/>
</dbReference>
<keyword evidence="3" id="KW-1003">Cell membrane</keyword>
<dbReference type="InterPro" id="IPR003609">
    <property type="entry name" value="Pan_app"/>
</dbReference>
<keyword evidence="5" id="KW-0808">Transferase</keyword>
<keyword evidence="10" id="KW-1015">Disulfide bond</keyword>
<evidence type="ECO:0000256" key="15">
    <source>
        <dbReference type="SAM" id="SignalP"/>
    </source>
</evidence>
<comment type="catalytic activity">
    <reaction evidence="12">
        <text>L-threonyl-[protein] + ATP = O-phospho-L-threonyl-[protein] + ADP + H(+)</text>
        <dbReference type="Rhea" id="RHEA:46608"/>
        <dbReference type="Rhea" id="RHEA-COMP:11060"/>
        <dbReference type="Rhea" id="RHEA-COMP:11605"/>
        <dbReference type="ChEBI" id="CHEBI:15378"/>
        <dbReference type="ChEBI" id="CHEBI:30013"/>
        <dbReference type="ChEBI" id="CHEBI:30616"/>
        <dbReference type="ChEBI" id="CHEBI:61977"/>
        <dbReference type="ChEBI" id="CHEBI:456216"/>
        <dbReference type="EC" id="2.7.11.1"/>
    </reaction>
</comment>
<dbReference type="SMART" id="SM00220">
    <property type="entry name" value="S_TKc"/>
    <property type="match status" value="1"/>
</dbReference>
<comment type="caution">
    <text evidence="18">The sequence shown here is derived from an EMBL/GenBank/DDBJ whole genome shotgun (WGS) entry which is preliminary data.</text>
</comment>
<feature type="domain" description="Protein kinase" evidence="16">
    <location>
        <begin position="819"/>
        <end position="1124"/>
    </location>
</feature>
<dbReference type="InterPro" id="IPR001480">
    <property type="entry name" value="Bulb-type_lectin_dom"/>
</dbReference>
<feature type="transmembrane region" description="Helical" evidence="14">
    <location>
        <begin position="438"/>
        <end position="462"/>
    </location>
</feature>
<dbReference type="SMART" id="SM00108">
    <property type="entry name" value="B_lectin"/>
    <property type="match status" value="1"/>
</dbReference>
<evidence type="ECO:0000256" key="14">
    <source>
        <dbReference type="SAM" id="Phobius"/>
    </source>
</evidence>
<dbReference type="GO" id="GO:0005886">
    <property type="term" value="C:plasma membrane"/>
    <property type="evidence" value="ECO:0007669"/>
    <property type="project" value="UniProtKB-SubCell"/>
</dbReference>
<dbReference type="CDD" id="cd14066">
    <property type="entry name" value="STKc_IRAK"/>
    <property type="match status" value="1"/>
</dbReference>
<feature type="signal peptide" evidence="15">
    <location>
        <begin position="1"/>
        <end position="30"/>
    </location>
</feature>
<dbReference type="PANTHER" id="PTHR27002">
    <property type="entry name" value="RECEPTOR-LIKE SERINE/THREONINE-PROTEIN KINASE SD1-8"/>
    <property type="match status" value="1"/>
</dbReference>
<dbReference type="PANTHER" id="PTHR27002:SF926">
    <property type="entry name" value="OS07G0535800 PROTEIN"/>
    <property type="match status" value="1"/>
</dbReference>
<comment type="catalytic activity">
    <reaction evidence="13">
        <text>L-seryl-[protein] + ATP = O-phospho-L-seryl-[protein] + ADP + H(+)</text>
        <dbReference type="Rhea" id="RHEA:17989"/>
        <dbReference type="Rhea" id="RHEA-COMP:9863"/>
        <dbReference type="Rhea" id="RHEA-COMP:11604"/>
        <dbReference type="ChEBI" id="CHEBI:15378"/>
        <dbReference type="ChEBI" id="CHEBI:29999"/>
        <dbReference type="ChEBI" id="CHEBI:30616"/>
        <dbReference type="ChEBI" id="CHEBI:83421"/>
        <dbReference type="ChEBI" id="CHEBI:456216"/>
        <dbReference type="EC" id="2.7.11.1"/>
    </reaction>
</comment>
<protein>
    <recommendedName>
        <fullName evidence="2">non-specific serine/threonine protein kinase</fullName>
        <ecNumber evidence="2">2.7.11.1</ecNumber>
    </recommendedName>
</protein>
<keyword evidence="9" id="KW-0067">ATP-binding</keyword>
<dbReference type="InterPro" id="IPR001245">
    <property type="entry name" value="Ser-Thr/Tyr_kinase_cat_dom"/>
</dbReference>
<keyword evidence="14" id="KW-0812">Transmembrane</keyword>
<reference evidence="18" key="1">
    <citation type="journal article" date="2023" name="Plant J.">
        <title>Genome sequences and population genomics provide insights into the demographic history, inbreeding, and mutation load of two 'living fossil' tree species of Dipteronia.</title>
        <authorList>
            <person name="Feng Y."/>
            <person name="Comes H.P."/>
            <person name="Chen J."/>
            <person name="Zhu S."/>
            <person name="Lu R."/>
            <person name="Zhang X."/>
            <person name="Li P."/>
            <person name="Qiu J."/>
            <person name="Olsen K.M."/>
            <person name="Qiu Y."/>
        </authorList>
    </citation>
    <scope>NUCLEOTIDE SEQUENCE</scope>
    <source>
        <strain evidence="18">KIB01</strain>
    </source>
</reference>
<keyword evidence="4" id="KW-0723">Serine/threonine-protein kinase</keyword>
<dbReference type="Pfam" id="PF07714">
    <property type="entry name" value="PK_Tyr_Ser-Thr"/>
    <property type="match status" value="2"/>
</dbReference>
<dbReference type="AlphaFoldDB" id="A0AAD9X8J8"/>
<gene>
    <name evidence="18" type="ORF">Ddye_014715</name>
</gene>
<keyword evidence="7" id="KW-0547">Nucleotide-binding</keyword>
<keyword evidence="14" id="KW-0472">Membrane</keyword>
<dbReference type="SUPFAM" id="SSF56112">
    <property type="entry name" value="Protein kinase-like (PK-like)"/>
    <property type="match status" value="2"/>
</dbReference>
<keyword evidence="11" id="KW-0325">Glycoprotein</keyword>
<accession>A0AAD9X8J8</accession>
<dbReference type="PROSITE" id="PS00108">
    <property type="entry name" value="PROTEIN_KINASE_ST"/>
    <property type="match status" value="1"/>
</dbReference>
<dbReference type="FunFam" id="1.10.510.10:FF:000060">
    <property type="entry name" value="G-type lectin S-receptor-like serine/threonine-protein kinase"/>
    <property type="match status" value="2"/>
</dbReference>